<proteinExistence type="predicted"/>
<dbReference type="HOGENOM" id="CLU_083660_2_1_1"/>
<evidence type="ECO:0000256" key="1">
    <source>
        <dbReference type="ARBA" id="ARBA00022729"/>
    </source>
</evidence>
<dbReference type="AlphaFoldDB" id="W4K510"/>
<evidence type="ECO:0000313" key="3">
    <source>
        <dbReference type="EMBL" id="ETW80136.1"/>
    </source>
</evidence>
<reference evidence="3 4" key="1">
    <citation type="journal article" date="2012" name="New Phytol.">
        <title>Insight into trade-off between wood decay and parasitism from the genome of a fungal forest pathogen.</title>
        <authorList>
            <person name="Olson A."/>
            <person name="Aerts A."/>
            <person name="Asiegbu F."/>
            <person name="Belbahri L."/>
            <person name="Bouzid O."/>
            <person name="Broberg A."/>
            <person name="Canback B."/>
            <person name="Coutinho P.M."/>
            <person name="Cullen D."/>
            <person name="Dalman K."/>
            <person name="Deflorio G."/>
            <person name="van Diepen L.T."/>
            <person name="Dunand C."/>
            <person name="Duplessis S."/>
            <person name="Durling M."/>
            <person name="Gonthier P."/>
            <person name="Grimwood J."/>
            <person name="Fossdal C.G."/>
            <person name="Hansson D."/>
            <person name="Henrissat B."/>
            <person name="Hietala A."/>
            <person name="Himmelstrand K."/>
            <person name="Hoffmeister D."/>
            <person name="Hogberg N."/>
            <person name="James T.Y."/>
            <person name="Karlsson M."/>
            <person name="Kohler A."/>
            <person name="Kues U."/>
            <person name="Lee Y.H."/>
            <person name="Lin Y.C."/>
            <person name="Lind M."/>
            <person name="Lindquist E."/>
            <person name="Lombard V."/>
            <person name="Lucas S."/>
            <person name="Lunden K."/>
            <person name="Morin E."/>
            <person name="Murat C."/>
            <person name="Park J."/>
            <person name="Raffaello T."/>
            <person name="Rouze P."/>
            <person name="Salamov A."/>
            <person name="Schmutz J."/>
            <person name="Solheim H."/>
            <person name="Stahlberg J."/>
            <person name="Velez H."/>
            <person name="de Vries R.P."/>
            <person name="Wiebenga A."/>
            <person name="Woodward S."/>
            <person name="Yakovlev I."/>
            <person name="Garbelotto M."/>
            <person name="Martin F."/>
            <person name="Grigoriev I.V."/>
            <person name="Stenlid J."/>
        </authorList>
    </citation>
    <scope>NUCLEOTIDE SEQUENCE [LARGE SCALE GENOMIC DNA]</scope>
    <source>
        <strain evidence="3 4">TC 32-1</strain>
    </source>
</reference>
<evidence type="ECO:0000313" key="4">
    <source>
        <dbReference type="Proteomes" id="UP000030671"/>
    </source>
</evidence>
<keyword evidence="1" id="KW-0732">Signal</keyword>
<accession>W4K510</accession>
<name>W4K510_HETIT</name>
<organism evidence="3 4">
    <name type="scientific">Heterobasidion irregulare (strain TC 32-1)</name>
    <dbReference type="NCBI Taxonomy" id="747525"/>
    <lineage>
        <taxon>Eukaryota</taxon>
        <taxon>Fungi</taxon>
        <taxon>Dikarya</taxon>
        <taxon>Basidiomycota</taxon>
        <taxon>Agaricomycotina</taxon>
        <taxon>Agaricomycetes</taxon>
        <taxon>Russulales</taxon>
        <taxon>Bondarzewiaceae</taxon>
        <taxon>Heterobasidion</taxon>
        <taxon>Heterobasidion annosum species complex</taxon>
    </lineage>
</organism>
<evidence type="ECO:0000259" key="2">
    <source>
        <dbReference type="Pfam" id="PF10342"/>
    </source>
</evidence>
<dbReference type="InterPro" id="IPR018466">
    <property type="entry name" value="Kre9/Knh1-like_N"/>
</dbReference>
<dbReference type="OrthoDB" id="2317741at2759"/>
<dbReference type="eggNOG" id="ENOG502SRNM">
    <property type="taxonomic scope" value="Eukaryota"/>
</dbReference>
<protein>
    <recommendedName>
        <fullName evidence="2">Yeast cell wall synthesis Kre9/Knh1-like N-terminal domain-containing protein</fullName>
    </recommendedName>
</protein>
<dbReference type="Pfam" id="PF10342">
    <property type="entry name" value="Kre9_KNH"/>
    <property type="match status" value="1"/>
</dbReference>
<dbReference type="InParanoid" id="W4K510"/>
<sequence>MFLSLAAAAPLDVYVPPVLDPHEGTVWTIGNEYNVTWDASSPPPQITNRIGRVLLRKGPLSLNITLASGFDILDGTVPITVPDVEPGDDYAVVLFGDSGNFSPGFTITN</sequence>
<dbReference type="EMBL" id="KI925460">
    <property type="protein sequence ID" value="ETW80136.1"/>
    <property type="molecule type" value="Genomic_DNA"/>
</dbReference>
<gene>
    <name evidence="3" type="ORF">HETIRDRAFT_322710</name>
</gene>
<dbReference type="GeneID" id="20670899"/>
<dbReference type="KEGG" id="hir:HETIRDRAFT_322710"/>
<keyword evidence="4" id="KW-1185">Reference proteome</keyword>
<dbReference type="RefSeq" id="XP_009548653.1">
    <property type="nucleotide sequence ID" value="XM_009550358.1"/>
</dbReference>
<feature type="domain" description="Yeast cell wall synthesis Kre9/Knh1-like N-terminal" evidence="2">
    <location>
        <begin position="21"/>
        <end position="107"/>
    </location>
</feature>
<dbReference type="Proteomes" id="UP000030671">
    <property type="component" value="Unassembled WGS sequence"/>
</dbReference>